<name>A0A645DVN3_9ZZZZ</name>
<comment type="caution">
    <text evidence="1">The sequence shown here is derived from an EMBL/GenBank/DDBJ whole genome shotgun (WGS) entry which is preliminary data.</text>
</comment>
<organism evidence="1">
    <name type="scientific">bioreactor metagenome</name>
    <dbReference type="NCBI Taxonomy" id="1076179"/>
    <lineage>
        <taxon>unclassified sequences</taxon>
        <taxon>metagenomes</taxon>
        <taxon>ecological metagenomes</taxon>
    </lineage>
</organism>
<accession>A0A645DVN3</accession>
<gene>
    <name evidence="1" type="ORF">SDC9_140528</name>
</gene>
<protein>
    <submittedName>
        <fullName evidence="1">Uncharacterized protein</fullName>
    </submittedName>
</protein>
<sequence length="80" mass="8568">MSNTYNYGTIAVDNDGKLLIERGTQYTNFGTIENNGYISIDDGGSLHNDAGNIVNNGTVDLVTYFSGNDITGTGTVNDKR</sequence>
<dbReference type="AlphaFoldDB" id="A0A645DVN3"/>
<reference evidence="1" key="1">
    <citation type="submission" date="2019-08" db="EMBL/GenBank/DDBJ databases">
        <authorList>
            <person name="Kucharzyk K."/>
            <person name="Murdoch R.W."/>
            <person name="Higgins S."/>
            <person name="Loffler F."/>
        </authorList>
    </citation>
    <scope>NUCLEOTIDE SEQUENCE</scope>
</reference>
<evidence type="ECO:0000313" key="1">
    <source>
        <dbReference type="EMBL" id="MPM93391.1"/>
    </source>
</evidence>
<dbReference type="EMBL" id="VSSQ01040197">
    <property type="protein sequence ID" value="MPM93391.1"/>
    <property type="molecule type" value="Genomic_DNA"/>
</dbReference>
<proteinExistence type="predicted"/>